<feature type="non-terminal residue" evidence="1">
    <location>
        <position position="42"/>
    </location>
</feature>
<dbReference type="EMBL" id="UINC01197016">
    <property type="protein sequence ID" value="SVE14287.1"/>
    <property type="molecule type" value="Genomic_DNA"/>
</dbReference>
<sequence>MTKQINPYNASEAVKNIEDFYGRAKEKELIEGWLSESASGNT</sequence>
<gene>
    <name evidence="1" type="ORF">METZ01_LOCUS467141</name>
</gene>
<accession>A0A383B2J6</accession>
<name>A0A383B2J6_9ZZZZ</name>
<proteinExistence type="predicted"/>
<organism evidence="1">
    <name type="scientific">marine metagenome</name>
    <dbReference type="NCBI Taxonomy" id="408172"/>
    <lineage>
        <taxon>unclassified sequences</taxon>
        <taxon>metagenomes</taxon>
        <taxon>ecological metagenomes</taxon>
    </lineage>
</organism>
<dbReference type="AlphaFoldDB" id="A0A383B2J6"/>
<reference evidence="1" key="1">
    <citation type="submission" date="2018-05" db="EMBL/GenBank/DDBJ databases">
        <authorList>
            <person name="Lanie J.A."/>
            <person name="Ng W.-L."/>
            <person name="Kazmierczak K.M."/>
            <person name="Andrzejewski T.M."/>
            <person name="Davidsen T.M."/>
            <person name="Wayne K.J."/>
            <person name="Tettelin H."/>
            <person name="Glass J.I."/>
            <person name="Rusch D."/>
            <person name="Podicherti R."/>
            <person name="Tsui H.-C.T."/>
            <person name="Winkler M.E."/>
        </authorList>
    </citation>
    <scope>NUCLEOTIDE SEQUENCE</scope>
</reference>
<evidence type="ECO:0000313" key="1">
    <source>
        <dbReference type="EMBL" id="SVE14287.1"/>
    </source>
</evidence>
<protein>
    <submittedName>
        <fullName evidence="1">Uncharacterized protein</fullName>
    </submittedName>
</protein>